<evidence type="ECO:0000256" key="5">
    <source>
        <dbReference type="ARBA" id="ARBA00022705"/>
    </source>
</evidence>
<dbReference type="PANTHER" id="PTHR34388">
    <property type="entry name" value="DNA POLYMERASE III SUBUNIT DELTA"/>
    <property type="match status" value="1"/>
</dbReference>
<sequence length="347" mass="38594">MTEAELKKQVDRGDLKRFYFLYGPEKYMLQRHAERIMSKAGAAVFADFNLQRFDGREASVEAISVAVTALPFMAERKCVAVSDFDVEARSAADMEKLNQLLAGLPETTVLLFYYPGLEFDPKRAAKWKKIIALAEKQGESVCFERRSESDLEKILCTAAAKRFCELSRQNAGKIIRSCGNDLQTLFNELEKLCAFTGEGEITPAAIEKLTTKNLESTVFLLAKAVVAGDPQKAYSILDLLFSQNEEPVAILAVLSSSYVDMYRAAASIRSGLAVTEAAKHFDYKGKEFRLRNAERDSRGVSLPVLRRSLDVLLKADLALKGARGDRRITLERYIAELLLLAKGGEPV</sequence>
<dbReference type="Gene3D" id="1.20.272.10">
    <property type="match status" value="1"/>
</dbReference>
<proteinExistence type="inferred from homology"/>
<keyword evidence="12" id="KW-1185">Reference proteome</keyword>
<dbReference type="InterPro" id="IPR005790">
    <property type="entry name" value="DNA_polIII_delta"/>
</dbReference>
<evidence type="ECO:0000259" key="9">
    <source>
        <dbReference type="Pfam" id="PF06144"/>
    </source>
</evidence>
<dbReference type="AlphaFoldDB" id="A0A328UJY9"/>
<dbReference type="NCBIfam" id="TIGR01128">
    <property type="entry name" value="holA"/>
    <property type="match status" value="1"/>
</dbReference>
<keyword evidence="5" id="KW-0235">DNA replication</keyword>
<evidence type="ECO:0000256" key="3">
    <source>
        <dbReference type="ARBA" id="ARBA00022679"/>
    </source>
</evidence>
<comment type="caution">
    <text evidence="11">The sequence shown here is derived from an EMBL/GenBank/DDBJ whole genome shotgun (WGS) entry which is preliminary data.</text>
</comment>
<dbReference type="InterPro" id="IPR027417">
    <property type="entry name" value="P-loop_NTPase"/>
</dbReference>
<evidence type="ECO:0000256" key="7">
    <source>
        <dbReference type="ARBA" id="ARBA00034754"/>
    </source>
</evidence>
<evidence type="ECO:0000256" key="2">
    <source>
        <dbReference type="ARBA" id="ARBA00017703"/>
    </source>
</evidence>
<dbReference type="GO" id="GO:0003677">
    <property type="term" value="F:DNA binding"/>
    <property type="evidence" value="ECO:0007669"/>
    <property type="project" value="InterPro"/>
</dbReference>
<keyword evidence="6" id="KW-0239">DNA-directed DNA polymerase</keyword>
<feature type="domain" description="DNA polymerase III delta N-terminal" evidence="9">
    <location>
        <begin position="19"/>
        <end position="122"/>
    </location>
</feature>
<comment type="similarity">
    <text evidence="7">Belongs to the DNA polymerase HolA subunit family.</text>
</comment>
<dbReference type="InterPro" id="IPR010372">
    <property type="entry name" value="DNA_pol3_delta_N"/>
</dbReference>
<evidence type="ECO:0000259" key="10">
    <source>
        <dbReference type="Pfam" id="PF21694"/>
    </source>
</evidence>
<dbReference type="GO" id="GO:0009360">
    <property type="term" value="C:DNA polymerase III complex"/>
    <property type="evidence" value="ECO:0007669"/>
    <property type="project" value="InterPro"/>
</dbReference>
<dbReference type="PANTHER" id="PTHR34388:SF1">
    <property type="entry name" value="DNA POLYMERASE III SUBUNIT DELTA"/>
    <property type="match status" value="1"/>
</dbReference>
<dbReference type="InterPro" id="IPR008921">
    <property type="entry name" value="DNA_pol3_clamp-load_cplx_C"/>
</dbReference>
<feature type="domain" description="DNA polymerase III delta subunit-like C-terminal" evidence="10">
    <location>
        <begin position="215"/>
        <end position="336"/>
    </location>
</feature>
<evidence type="ECO:0000313" key="11">
    <source>
        <dbReference type="EMBL" id="RAQ29315.1"/>
    </source>
</evidence>
<dbReference type="Proteomes" id="UP000249377">
    <property type="component" value="Unassembled WGS sequence"/>
</dbReference>
<organism evidence="11 12">
    <name type="scientific">Hydrogeniiclostridium mannosilyticum</name>
    <dbReference type="NCBI Taxonomy" id="2764322"/>
    <lineage>
        <taxon>Bacteria</taxon>
        <taxon>Bacillati</taxon>
        <taxon>Bacillota</taxon>
        <taxon>Clostridia</taxon>
        <taxon>Eubacteriales</taxon>
        <taxon>Acutalibacteraceae</taxon>
        <taxon>Hydrogeniiclostridium</taxon>
    </lineage>
</organism>
<dbReference type="SUPFAM" id="SSF52540">
    <property type="entry name" value="P-loop containing nucleoside triphosphate hydrolases"/>
    <property type="match status" value="1"/>
</dbReference>
<dbReference type="GO" id="GO:0003887">
    <property type="term" value="F:DNA-directed DNA polymerase activity"/>
    <property type="evidence" value="ECO:0007669"/>
    <property type="project" value="UniProtKB-KW"/>
</dbReference>
<dbReference type="EC" id="2.7.7.7" evidence="1"/>
<dbReference type="InterPro" id="IPR048466">
    <property type="entry name" value="DNA_pol3_delta-like_C"/>
</dbReference>
<comment type="catalytic activity">
    <reaction evidence="8">
        <text>DNA(n) + a 2'-deoxyribonucleoside 5'-triphosphate = DNA(n+1) + diphosphate</text>
        <dbReference type="Rhea" id="RHEA:22508"/>
        <dbReference type="Rhea" id="RHEA-COMP:17339"/>
        <dbReference type="Rhea" id="RHEA-COMP:17340"/>
        <dbReference type="ChEBI" id="CHEBI:33019"/>
        <dbReference type="ChEBI" id="CHEBI:61560"/>
        <dbReference type="ChEBI" id="CHEBI:173112"/>
        <dbReference type="EC" id="2.7.7.7"/>
    </reaction>
</comment>
<evidence type="ECO:0000256" key="6">
    <source>
        <dbReference type="ARBA" id="ARBA00022932"/>
    </source>
</evidence>
<evidence type="ECO:0000313" key="12">
    <source>
        <dbReference type="Proteomes" id="UP000249377"/>
    </source>
</evidence>
<dbReference type="GO" id="GO:0006261">
    <property type="term" value="P:DNA-templated DNA replication"/>
    <property type="evidence" value="ECO:0007669"/>
    <property type="project" value="TreeGrafter"/>
</dbReference>
<evidence type="ECO:0000256" key="1">
    <source>
        <dbReference type="ARBA" id="ARBA00012417"/>
    </source>
</evidence>
<accession>A0A328UJY9</accession>
<protein>
    <recommendedName>
        <fullName evidence="2">DNA polymerase III subunit delta</fullName>
        <ecNumber evidence="1">2.7.7.7</ecNumber>
    </recommendedName>
</protein>
<dbReference type="RefSeq" id="WP_112332546.1">
    <property type="nucleotide sequence ID" value="NZ_QLYR01000003.1"/>
</dbReference>
<name>A0A328UJY9_9FIRM</name>
<evidence type="ECO:0000256" key="8">
    <source>
        <dbReference type="ARBA" id="ARBA00049244"/>
    </source>
</evidence>
<dbReference type="EMBL" id="QLYR01000003">
    <property type="protein sequence ID" value="RAQ29315.1"/>
    <property type="molecule type" value="Genomic_DNA"/>
</dbReference>
<keyword evidence="3 11" id="KW-0808">Transferase</keyword>
<dbReference type="SUPFAM" id="SSF48019">
    <property type="entry name" value="post-AAA+ oligomerization domain-like"/>
    <property type="match status" value="1"/>
</dbReference>
<reference evidence="11 12" key="1">
    <citation type="submission" date="2018-06" db="EMBL/GenBank/DDBJ databases">
        <title>Noncontiguous genome sequence of Ruminococcaceae bacterium ASD2818.</title>
        <authorList>
            <person name="Chaplin A.V."/>
            <person name="Sokolova S.R."/>
            <person name="Kochetkova T.O."/>
            <person name="Goltsov A.Y."/>
            <person name="Trofimov D.Y."/>
            <person name="Efimov B.A."/>
        </authorList>
    </citation>
    <scope>NUCLEOTIDE SEQUENCE [LARGE SCALE GENOMIC DNA]</scope>
    <source>
        <strain evidence="11 12">ASD2818</strain>
    </source>
</reference>
<dbReference type="Pfam" id="PF21694">
    <property type="entry name" value="DNA_pol3_delta_C"/>
    <property type="match status" value="1"/>
</dbReference>
<gene>
    <name evidence="11" type="primary">holA</name>
    <name evidence="11" type="ORF">DPQ25_07495</name>
</gene>
<dbReference type="Pfam" id="PF06144">
    <property type="entry name" value="DNA_pol3_delta"/>
    <property type="match status" value="1"/>
</dbReference>
<dbReference type="Gene3D" id="1.10.8.60">
    <property type="match status" value="1"/>
</dbReference>
<keyword evidence="4 11" id="KW-0548">Nucleotidyltransferase</keyword>
<dbReference type="Gene3D" id="3.40.50.300">
    <property type="entry name" value="P-loop containing nucleotide triphosphate hydrolases"/>
    <property type="match status" value="1"/>
</dbReference>
<evidence type="ECO:0000256" key="4">
    <source>
        <dbReference type="ARBA" id="ARBA00022695"/>
    </source>
</evidence>